<evidence type="ECO:0008006" key="3">
    <source>
        <dbReference type="Google" id="ProtNLM"/>
    </source>
</evidence>
<reference evidence="1" key="2">
    <citation type="submission" date="2022-04" db="EMBL/GenBank/DDBJ databases">
        <title>Antimicrobial genetic elements in methicillin-resistant Macrococcus armenti.</title>
        <authorList>
            <person name="Keller J.E."/>
            <person name="Schwendener S."/>
            <person name="Pantucek R."/>
            <person name="Perreten V."/>
        </authorList>
    </citation>
    <scope>NUCLEOTIDE SEQUENCE</scope>
    <source>
        <strain evidence="1">CCM 2609</strain>
    </source>
</reference>
<evidence type="ECO:0000313" key="2">
    <source>
        <dbReference type="Proteomes" id="UP000830343"/>
    </source>
</evidence>
<protein>
    <recommendedName>
        <fullName evidence="3">CopG family transcriptional regulator</fullName>
    </recommendedName>
</protein>
<dbReference type="EMBL" id="CP094348">
    <property type="protein sequence ID" value="UOB20813.1"/>
    <property type="molecule type" value="Genomic_DNA"/>
</dbReference>
<organism evidence="1 2">
    <name type="scientific">Macrococcus armenti</name>
    <dbReference type="NCBI Taxonomy" id="2875764"/>
    <lineage>
        <taxon>Bacteria</taxon>
        <taxon>Bacillati</taxon>
        <taxon>Bacillota</taxon>
        <taxon>Bacilli</taxon>
        <taxon>Bacillales</taxon>
        <taxon>Staphylococcaceae</taxon>
        <taxon>Macrococcus</taxon>
    </lineage>
</organism>
<evidence type="ECO:0000313" key="1">
    <source>
        <dbReference type="EMBL" id="UOB20813.1"/>
    </source>
</evidence>
<dbReference type="Proteomes" id="UP000830343">
    <property type="component" value="Chromosome"/>
</dbReference>
<reference evidence="1" key="1">
    <citation type="submission" date="2022-03" db="EMBL/GenBank/DDBJ databases">
        <authorList>
            <person name="Vrbovska V."/>
            <person name="Kovarovic V."/>
            <person name="Botka T."/>
            <person name="Pantucek R."/>
        </authorList>
    </citation>
    <scope>NUCLEOTIDE SEQUENCE</scope>
    <source>
        <strain evidence="1">CCM 2609</strain>
    </source>
</reference>
<name>A0ABY4A0W3_9STAP</name>
<sequence length="69" mass="8033">MPMMNVYVTLEEEKKMIQAVAEALDMKVSDVFKTYSMKEIESKARNLDIDEVSVKHDKQHKAMMRELGL</sequence>
<dbReference type="RefSeq" id="WP_243366074.1">
    <property type="nucleotide sequence ID" value="NZ_CP094348.1"/>
</dbReference>
<keyword evidence="2" id="KW-1185">Reference proteome</keyword>
<proteinExistence type="predicted"/>
<accession>A0ABY4A0W3</accession>
<gene>
    <name evidence="1" type="ORF">MRZ06_01630</name>
</gene>